<dbReference type="EMBL" id="CAJJDP010000029">
    <property type="protein sequence ID" value="CAD8154397.1"/>
    <property type="molecule type" value="Genomic_DNA"/>
</dbReference>
<evidence type="ECO:0000313" key="1">
    <source>
        <dbReference type="EMBL" id="CAD8154397.1"/>
    </source>
</evidence>
<dbReference type="AlphaFoldDB" id="A0A8S1TS64"/>
<evidence type="ECO:0000313" key="2">
    <source>
        <dbReference type="Proteomes" id="UP000683925"/>
    </source>
</evidence>
<comment type="caution">
    <text evidence="1">The sequence shown here is derived from an EMBL/GenBank/DDBJ whole genome shotgun (WGS) entry which is preliminary data.</text>
</comment>
<dbReference type="Proteomes" id="UP000683925">
    <property type="component" value="Unassembled WGS sequence"/>
</dbReference>
<keyword evidence="2" id="KW-1185">Reference proteome</keyword>
<sequence>MLKVSVHGFSFPFINLTIIRNLIYKNIRVQLQCLHFNSYGITQMRTGFVKAHLLLQF</sequence>
<name>A0A8S1TS64_PAROT</name>
<accession>A0A8S1TS64</accession>
<protein>
    <submittedName>
        <fullName evidence="1">Uncharacterized protein</fullName>
    </submittedName>
</protein>
<gene>
    <name evidence="1" type="ORF">POCTA_138.1.T0290138</name>
</gene>
<organism evidence="1 2">
    <name type="scientific">Paramecium octaurelia</name>
    <dbReference type="NCBI Taxonomy" id="43137"/>
    <lineage>
        <taxon>Eukaryota</taxon>
        <taxon>Sar</taxon>
        <taxon>Alveolata</taxon>
        <taxon>Ciliophora</taxon>
        <taxon>Intramacronucleata</taxon>
        <taxon>Oligohymenophorea</taxon>
        <taxon>Peniculida</taxon>
        <taxon>Parameciidae</taxon>
        <taxon>Paramecium</taxon>
    </lineage>
</organism>
<proteinExistence type="predicted"/>
<reference evidence="1" key="1">
    <citation type="submission" date="2021-01" db="EMBL/GenBank/DDBJ databases">
        <authorList>
            <consortium name="Genoscope - CEA"/>
            <person name="William W."/>
        </authorList>
    </citation>
    <scope>NUCLEOTIDE SEQUENCE</scope>
</reference>